<evidence type="ECO:0008006" key="3">
    <source>
        <dbReference type="Google" id="ProtNLM"/>
    </source>
</evidence>
<dbReference type="AlphaFoldDB" id="A0A6N9Z2P1"/>
<sequence>MNLPSILVPIGDEDPLIIPSAHREHKHGEPPISDDDILHAYRYGIEVDVNVSRTPPTHILVGTGRSGAVLYEIGVIERSWMPGITEHVIVHAMRARLSYETKWLTLQYRTGR</sequence>
<dbReference type="EMBL" id="WHZW01000003">
    <property type="protein sequence ID" value="NEG88822.1"/>
    <property type="molecule type" value="Genomic_DNA"/>
</dbReference>
<evidence type="ECO:0000313" key="2">
    <source>
        <dbReference type="Proteomes" id="UP000469194"/>
    </source>
</evidence>
<reference evidence="1 2" key="1">
    <citation type="submission" date="2019-10" db="EMBL/GenBank/DDBJ databases">
        <title>Bifidobacterium from non-human primates.</title>
        <authorList>
            <person name="Modesto M."/>
        </authorList>
    </citation>
    <scope>NUCLEOTIDE SEQUENCE [LARGE SCALE GENOMIC DNA]</scope>
    <source>
        <strain evidence="1 2">TRE17</strain>
    </source>
</reference>
<dbReference type="RefSeq" id="WP_163229502.1">
    <property type="nucleotide sequence ID" value="NZ_WHZW01000003.1"/>
</dbReference>
<keyword evidence="2" id="KW-1185">Reference proteome</keyword>
<protein>
    <recommendedName>
        <fullName evidence="3">Toxin</fullName>
    </recommendedName>
</protein>
<evidence type="ECO:0000313" key="1">
    <source>
        <dbReference type="EMBL" id="NEG88822.1"/>
    </source>
</evidence>
<name>A0A6N9Z2P1_9BIFI</name>
<comment type="caution">
    <text evidence="1">The sequence shown here is derived from an EMBL/GenBank/DDBJ whole genome shotgun (WGS) entry which is preliminary data.</text>
</comment>
<gene>
    <name evidence="1" type="ORF">GFD25_02110</name>
</gene>
<organism evidence="1 2">
    <name type="scientific">Bifidobacterium aerophilum</name>
    <dbReference type="NCBI Taxonomy" id="1798155"/>
    <lineage>
        <taxon>Bacteria</taxon>
        <taxon>Bacillati</taxon>
        <taxon>Actinomycetota</taxon>
        <taxon>Actinomycetes</taxon>
        <taxon>Bifidobacteriales</taxon>
        <taxon>Bifidobacteriaceae</taxon>
        <taxon>Bifidobacterium</taxon>
    </lineage>
</organism>
<accession>A0A6N9Z2P1</accession>
<proteinExistence type="predicted"/>
<dbReference type="Proteomes" id="UP000469194">
    <property type="component" value="Unassembled WGS sequence"/>
</dbReference>